<name>A0A3N2AV72_9MICO</name>
<dbReference type="GO" id="GO:0003700">
    <property type="term" value="F:DNA-binding transcription factor activity"/>
    <property type="evidence" value="ECO:0007669"/>
    <property type="project" value="InterPro"/>
</dbReference>
<dbReference type="Pfam" id="PF01047">
    <property type="entry name" value="MarR"/>
    <property type="match status" value="1"/>
</dbReference>
<accession>A0A3N2AV72</accession>
<evidence type="ECO:0000313" key="3">
    <source>
        <dbReference type="Proteomes" id="UP000275456"/>
    </source>
</evidence>
<evidence type="ECO:0000313" key="2">
    <source>
        <dbReference type="EMBL" id="ROR66933.1"/>
    </source>
</evidence>
<keyword evidence="2" id="KW-0238">DNA-binding</keyword>
<dbReference type="InterPro" id="IPR039422">
    <property type="entry name" value="MarR/SlyA-like"/>
</dbReference>
<dbReference type="PROSITE" id="PS50995">
    <property type="entry name" value="HTH_MARR_2"/>
    <property type="match status" value="1"/>
</dbReference>
<proteinExistence type="predicted"/>
<dbReference type="InterPro" id="IPR000835">
    <property type="entry name" value="HTH_MarR-typ"/>
</dbReference>
<dbReference type="SUPFAM" id="SSF46785">
    <property type="entry name" value="Winged helix' DNA-binding domain"/>
    <property type="match status" value="1"/>
</dbReference>
<protein>
    <submittedName>
        <fullName evidence="2">DNA-binding MarR family transcriptional regulator</fullName>
    </submittedName>
</protein>
<dbReference type="PANTHER" id="PTHR33164">
    <property type="entry name" value="TRANSCRIPTIONAL REGULATOR, MARR FAMILY"/>
    <property type="match status" value="1"/>
</dbReference>
<feature type="domain" description="HTH marR-type" evidence="1">
    <location>
        <begin position="20"/>
        <end position="156"/>
    </location>
</feature>
<comment type="caution">
    <text evidence="2">The sequence shown here is derived from an EMBL/GenBank/DDBJ whole genome shotgun (WGS) entry which is preliminary data.</text>
</comment>
<dbReference type="AlphaFoldDB" id="A0A3N2AV72"/>
<dbReference type="InterPro" id="IPR036390">
    <property type="entry name" value="WH_DNA-bd_sf"/>
</dbReference>
<dbReference type="EMBL" id="RKHJ01000001">
    <property type="protein sequence ID" value="ROR66933.1"/>
    <property type="molecule type" value="Genomic_DNA"/>
</dbReference>
<gene>
    <name evidence="2" type="ORF">EDD26_2329</name>
</gene>
<reference evidence="2 3" key="1">
    <citation type="submission" date="2018-11" db="EMBL/GenBank/DDBJ databases">
        <title>Sequencing the genomes of 1000 actinobacteria strains.</title>
        <authorList>
            <person name="Klenk H.-P."/>
        </authorList>
    </citation>
    <scope>NUCLEOTIDE SEQUENCE [LARGE SCALE GENOMIC DNA]</scope>
    <source>
        <strain evidence="2 3">DSM 9580</strain>
    </source>
</reference>
<organism evidence="2 3">
    <name type="scientific">Agrococcus jenensis</name>
    <dbReference type="NCBI Taxonomy" id="46353"/>
    <lineage>
        <taxon>Bacteria</taxon>
        <taxon>Bacillati</taxon>
        <taxon>Actinomycetota</taxon>
        <taxon>Actinomycetes</taxon>
        <taxon>Micrococcales</taxon>
        <taxon>Microbacteriaceae</taxon>
        <taxon>Agrococcus</taxon>
    </lineage>
</organism>
<sequence>METTAASSGYWYPQHAVPSSVDVLNLLRRYRAAEGAMRARTRSSMGMGETDLLALRTLLQAQRRGDAMRQRDLAAALQLASPSVTALVDRLVKSGHVRREPHPDDRRATIVVPTTDTDSEVRATLGAMHRRMIGVIDEMGEAERHAVAAFLARMSDAIEHVDEHDAHDGHDGPDEAPILPA</sequence>
<dbReference type="InterPro" id="IPR036388">
    <property type="entry name" value="WH-like_DNA-bd_sf"/>
</dbReference>
<dbReference type="SMART" id="SM00347">
    <property type="entry name" value="HTH_MARR"/>
    <property type="match status" value="1"/>
</dbReference>
<dbReference type="Proteomes" id="UP000275456">
    <property type="component" value="Unassembled WGS sequence"/>
</dbReference>
<evidence type="ECO:0000259" key="1">
    <source>
        <dbReference type="PROSITE" id="PS50995"/>
    </source>
</evidence>
<keyword evidence="3" id="KW-1185">Reference proteome</keyword>
<dbReference type="Gene3D" id="1.10.10.10">
    <property type="entry name" value="Winged helix-like DNA-binding domain superfamily/Winged helix DNA-binding domain"/>
    <property type="match status" value="1"/>
</dbReference>
<dbReference type="PANTHER" id="PTHR33164:SF43">
    <property type="entry name" value="HTH-TYPE TRANSCRIPTIONAL REPRESSOR YETL"/>
    <property type="match status" value="1"/>
</dbReference>
<dbReference type="GO" id="GO:0003677">
    <property type="term" value="F:DNA binding"/>
    <property type="evidence" value="ECO:0007669"/>
    <property type="project" value="UniProtKB-KW"/>
</dbReference>
<dbReference type="RefSeq" id="WP_245989876.1">
    <property type="nucleotide sequence ID" value="NZ_RKHJ01000001.1"/>
</dbReference>
<dbReference type="GO" id="GO:0006950">
    <property type="term" value="P:response to stress"/>
    <property type="evidence" value="ECO:0007669"/>
    <property type="project" value="TreeGrafter"/>
</dbReference>